<evidence type="ECO:0000256" key="2">
    <source>
        <dbReference type="ARBA" id="ARBA00022691"/>
    </source>
</evidence>
<evidence type="ECO:0000256" key="4">
    <source>
        <dbReference type="ARBA" id="ARBA00023004"/>
    </source>
</evidence>
<evidence type="ECO:0000313" key="7">
    <source>
        <dbReference type="EMBL" id="ASJ76141.1"/>
    </source>
</evidence>
<dbReference type="Pfam" id="PF04055">
    <property type="entry name" value="Radical_SAM"/>
    <property type="match status" value="1"/>
</dbReference>
<proteinExistence type="predicted"/>
<dbReference type="SFLD" id="SFLDS00029">
    <property type="entry name" value="Radical_SAM"/>
    <property type="match status" value="1"/>
</dbReference>
<dbReference type="CDD" id="cd01335">
    <property type="entry name" value="Radical_SAM"/>
    <property type="match status" value="1"/>
</dbReference>
<keyword evidence="3" id="KW-0479">Metal-binding</keyword>
<dbReference type="EMBL" id="CP018632">
    <property type="protein sequence ID" value="ASJ76141.1"/>
    <property type="molecule type" value="Genomic_DNA"/>
</dbReference>
<dbReference type="InterPro" id="IPR058240">
    <property type="entry name" value="rSAM_sf"/>
</dbReference>
<dbReference type="InterPro" id="IPR034505">
    <property type="entry name" value="Coproporphyrinogen-III_oxidase"/>
</dbReference>
<organism evidence="7 8">
    <name type="scientific">Granulosicoccus antarcticus IMCC3135</name>
    <dbReference type="NCBI Taxonomy" id="1192854"/>
    <lineage>
        <taxon>Bacteria</taxon>
        <taxon>Pseudomonadati</taxon>
        <taxon>Pseudomonadota</taxon>
        <taxon>Gammaproteobacteria</taxon>
        <taxon>Chromatiales</taxon>
        <taxon>Granulosicoccaceae</taxon>
        <taxon>Granulosicoccus</taxon>
    </lineage>
</organism>
<dbReference type="PANTHER" id="PTHR13932:SF5">
    <property type="entry name" value="RADICAL S-ADENOSYL METHIONINE DOMAIN-CONTAINING PROTEIN 1, MITOCHONDRIAL"/>
    <property type="match status" value="1"/>
</dbReference>
<sequence length="494" mass="56934">MSDPKNVPAPNKNEVDEFLSREEFRRQSNKVLHGHPSPMYWKPLSSPTSLLLEERAAYSRNTQFDVNLYVGTPFCIKTKPARCGFCLFPSEDYEGNRGVETYLDYLQKEFELYRPYYADDTLGSIYFGGGTPNLYRPEHYGRLMQMVDDLYGSVPSDIEITLEGIPQLFSEPKIRAMKEAGFNRVSIGVQQFNDKLIHYSGRHQKLDQVHNSLELCHKYGLANSVDLIYGWPEQTMEDMLGDLQRATDAGVHHITHYELNIAGRSNFSAPAQRKLLPTIPDNIEMYLAANEFMRSAGFEQVTVYDWRRLPKDAETDRLSSYNYEHNMHDFVQHDNGRVNEISQVCGIGFAAVNFHPNSLSPDDRCWIYMNQTSLKDYCDMLDRGEFPVGRGFIYKHDDVKLAWLFQSMQTMRIDHVVYKQIFAENLLETFEPVWDALDARDWIRIDDQAIHFTGAGQYYIPMFQSLIASKRLEQVRGSKVGKSSGLKNIPITVV</sequence>
<keyword evidence="5" id="KW-0411">Iron-sulfur</keyword>
<dbReference type="KEGG" id="gai:IMCC3135_30460"/>
<name>A0A2Z2P143_9GAMM</name>
<dbReference type="Gene3D" id="3.20.20.70">
    <property type="entry name" value="Aldolase class I"/>
    <property type="match status" value="1"/>
</dbReference>
<dbReference type="OrthoDB" id="9808022at2"/>
<keyword evidence="8" id="KW-1185">Reference proteome</keyword>
<dbReference type="InterPro" id="IPR006638">
    <property type="entry name" value="Elp3/MiaA/NifB-like_rSAM"/>
</dbReference>
<feature type="domain" description="Radical SAM core" evidence="6">
    <location>
        <begin position="58"/>
        <end position="302"/>
    </location>
</feature>
<dbReference type="SUPFAM" id="SSF102114">
    <property type="entry name" value="Radical SAM enzymes"/>
    <property type="match status" value="1"/>
</dbReference>
<dbReference type="GO" id="GO:0006779">
    <property type="term" value="P:porphyrin-containing compound biosynthetic process"/>
    <property type="evidence" value="ECO:0007669"/>
    <property type="project" value="TreeGrafter"/>
</dbReference>
<keyword evidence="4" id="KW-0408">Iron</keyword>
<evidence type="ECO:0000256" key="5">
    <source>
        <dbReference type="ARBA" id="ARBA00023014"/>
    </source>
</evidence>
<dbReference type="PROSITE" id="PS51918">
    <property type="entry name" value="RADICAL_SAM"/>
    <property type="match status" value="1"/>
</dbReference>
<dbReference type="RefSeq" id="WP_157736372.1">
    <property type="nucleotide sequence ID" value="NZ_CP018632.1"/>
</dbReference>
<evidence type="ECO:0000259" key="6">
    <source>
        <dbReference type="PROSITE" id="PS51918"/>
    </source>
</evidence>
<dbReference type="SFLD" id="SFLDG01065">
    <property type="entry name" value="anaerobic_coproporphyrinogen-I"/>
    <property type="match status" value="1"/>
</dbReference>
<keyword evidence="2" id="KW-0949">S-adenosyl-L-methionine</keyword>
<dbReference type="Proteomes" id="UP000250079">
    <property type="component" value="Chromosome"/>
</dbReference>
<dbReference type="GO" id="GO:0046872">
    <property type="term" value="F:metal ion binding"/>
    <property type="evidence" value="ECO:0007669"/>
    <property type="project" value="UniProtKB-KW"/>
</dbReference>
<dbReference type="GO" id="GO:0051539">
    <property type="term" value="F:4 iron, 4 sulfur cluster binding"/>
    <property type="evidence" value="ECO:0007669"/>
    <property type="project" value="TreeGrafter"/>
</dbReference>
<dbReference type="InterPro" id="IPR013785">
    <property type="entry name" value="Aldolase_TIM"/>
</dbReference>
<accession>A0A2Z2P143</accession>
<comment type="cofactor">
    <cofactor evidence="1">
        <name>[4Fe-4S] cluster</name>
        <dbReference type="ChEBI" id="CHEBI:49883"/>
    </cofactor>
</comment>
<evidence type="ECO:0000313" key="8">
    <source>
        <dbReference type="Proteomes" id="UP000250079"/>
    </source>
</evidence>
<reference evidence="7 8" key="1">
    <citation type="submission" date="2016-12" db="EMBL/GenBank/DDBJ databases">
        <authorList>
            <person name="Song W.-J."/>
            <person name="Kurnit D.M."/>
        </authorList>
    </citation>
    <scope>NUCLEOTIDE SEQUENCE [LARGE SCALE GENOMIC DNA]</scope>
    <source>
        <strain evidence="7 8">IMCC3135</strain>
    </source>
</reference>
<dbReference type="AlphaFoldDB" id="A0A2Z2P143"/>
<dbReference type="GO" id="GO:0005737">
    <property type="term" value="C:cytoplasm"/>
    <property type="evidence" value="ECO:0007669"/>
    <property type="project" value="TreeGrafter"/>
</dbReference>
<gene>
    <name evidence="7" type="ORF">IMCC3135_30460</name>
</gene>
<dbReference type="PANTHER" id="PTHR13932">
    <property type="entry name" value="COPROPORPHYRINIGEN III OXIDASE"/>
    <property type="match status" value="1"/>
</dbReference>
<dbReference type="SMART" id="SM00729">
    <property type="entry name" value="Elp3"/>
    <property type="match status" value="1"/>
</dbReference>
<evidence type="ECO:0000256" key="3">
    <source>
        <dbReference type="ARBA" id="ARBA00022723"/>
    </source>
</evidence>
<dbReference type="GO" id="GO:0003824">
    <property type="term" value="F:catalytic activity"/>
    <property type="evidence" value="ECO:0007669"/>
    <property type="project" value="InterPro"/>
</dbReference>
<evidence type="ECO:0000256" key="1">
    <source>
        <dbReference type="ARBA" id="ARBA00001966"/>
    </source>
</evidence>
<protein>
    <submittedName>
        <fullName evidence="7">Oxygen-independent coproporphyrinogen-III oxidase-like protein</fullName>
    </submittedName>
</protein>
<dbReference type="InterPro" id="IPR007197">
    <property type="entry name" value="rSAM"/>
</dbReference>